<dbReference type="PANTHER" id="PTHR45865">
    <property type="entry name" value="E3 UBIQUITIN-PROTEIN LIGASE SHPRH FAMILY MEMBER"/>
    <property type="match status" value="1"/>
</dbReference>
<name>A0A9P7KC76_9AGAR</name>
<keyword evidence="1" id="KW-0547">Nucleotide-binding</keyword>
<proteinExistence type="predicted"/>
<feature type="domain" description="Helicase ATP-binding" evidence="5">
    <location>
        <begin position="407"/>
        <end position="691"/>
    </location>
</feature>
<dbReference type="InterPro" id="IPR014001">
    <property type="entry name" value="Helicase_ATP-bd"/>
</dbReference>
<comment type="caution">
    <text evidence="6">The sequence shown here is derived from an EMBL/GenBank/DDBJ whole genome shotgun (WGS) entry which is preliminary data.</text>
</comment>
<evidence type="ECO:0000259" key="5">
    <source>
        <dbReference type="PROSITE" id="PS51192"/>
    </source>
</evidence>
<dbReference type="Gene3D" id="3.40.50.300">
    <property type="entry name" value="P-loop containing nucleotide triphosphate hydrolases"/>
    <property type="match status" value="2"/>
</dbReference>
<gene>
    <name evidence="6" type="ORF">DXG03_009543</name>
</gene>
<dbReference type="SUPFAM" id="SSF52540">
    <property type="entry name" value="P-loop containing nucleoside triphosphate hydrolases"/>
    <property type="match status" value="2"/>
</dbReference>
<dbReference type="GO" id="GO:0005524">
    <property type="term" value="F:ATP binding"/>
    <property type="evidence" value="ECO:0007669"/>
    <property type="project" value="InterPro"/>
</dbReference>
<dbReference type="Proteomes" id="UP000775547">
    <property type="component" value="Unassembled WGS sequence"/>
</dbReference>
<dbReference type="PROSITE" id="PS51192">
    <property type="entry name" value="HELICASE_ATP_BIND_1"/>
    <property type="match status" value="1"/>
</dbReference>
<reference evidence="6" key="2">
    <citation type="submission" date="2021-10" db="EMBL/GenBank/DDBJ databases">
        <title>Phylogenomics reveals ancestral predisposition of the termite-cultivated fungus Termitomyces towards a domesticated lifestyle.</title>
        <authorList>
            <person name="Auxier B."/>
            <person name="Grum-Grzhimaylo A."/>
            <person name="Cardenas M.E."/>
            <person name="Lodge J.D."/>
            <person name="Laessoe T."/>
            <person name="Pedersen O."/>
            <person name="Smith M.E."/>
            <person name="Kuyper T.W."/>
            <person name="Franco-Molano E.A."/>
            <person name="Baroni T.J."/>
            <person name="Aanen D.K."/>
        </authorList>
    </citation>
    <scope>NUCLEOTIDE SEQUENCE</scope>
    <source>
        <strain evidence="6">AP01</strain>
        <tissue evidence="6">Mycelium</tissue>
    </source>
</reference>
<dbReference type="InterPro" id="IPR049730">
    <property type="entry name" value="SNF2/RAD54-like_C"/>
</dbReference>
<feature type="compositionally biased region" description="Acidic residues" evidence="4">
    <location>
        <begin position="552"/>
        <end position="561"/>
    </location>
</feature>
<dbReference type="GO" id="GO:0061630">
    <property type="term" value="F:ubiquitin protein ligase activity"/>
    <property type="evidence" value="ECO:0007669"/>
    <property type="project" value="TreeGrafter"/>
</dbReference>
<keyword evidence="2" id="KW-0378">Hydrolase</keyword>
<keyword evidence="3" id="KW-0067">ATP-binding</keyword>
<feature type="compositionally biased region" description="Basic and acidic residues" evidence="4">
    <location>
        <begin position="908"/>
        <end position="920"/>
    </location>
</feature>
<dbReference type="PANTHER" id="PTHR45865:SF1">
    <property type="entry name" value="E3 UBIQUITIN-PROTEIN LIGASE SHPRH"/>
    <property type="match status" value="1"/>
</dbReference>
<feature type="compositionally biased region" description="Polar residues" evidence="4">
    <location>
        <begin position="84"/>
        <end position="93"/>
    </location>
</feature>
<protein>
    <recommendedName>
        <fullName evidence="5">Helicase ATP-binding domain-containing protein</fullName>
    </recommendedName>
</protein>
<dbReference type="InterPro" id="IPR059033">
    <property type="entry name" value="C144_05_dom"/>
</dbReference>
<dbReference type="OrthoDB" id="5330228at2759"/>
<evidence type="ECO:0000256" key="4">
    <source>
        <dbReference type="SAM" id="MobiDB-lite"/>
    </source>
</evidence>
<accession>A0A9P7KC76</accession>
<evidence type="ECO:0000313" key="7">
    <source>
        <dbReference type="Proteomes" id="UP000775547"/>
    </source>
</evidence>
<feature type="region of interest" description="Disordered" evidence="4">
    <location>
        <begin position="1622"/>
        <end position="1650"/>
    </location>
</feature>
<feature type="compositionally biased region" description="Basic residues" evidence="4">
    <location>
        <begin position="522"/>
        <end position="534"/>
    </location>
</feature>
<feature type="region of interest" description="Disordered" evidence="4">
    <location>
        <begin position="1353"/>
        <end position="1386"/>
    </location>
</feature>
<feature type="compositionally biased region" description="Low complexity" evidence="4">
    <location>
        <begin position="564"/>
        <end position="575"/>
    </location>
</feature>
<dbReference type="EMBL" id="JABCKV010000092">
    <property type="protein sequence ID" value="KAG5643859.1"/>
    <property type="molecule type" value="Genomic_DNA"/>
</dbReference>
<feature type="compositionally biased region" description="Acidic residues" evidence="4">
    <location>
        <begin position="921"/>
        <end position="941"/>
    </location>
</feature>
<dbReference type="GO" id="GO:0005634">
    <property type="term" value="C:nucleus"/>
    <property type="evidence" value="ECO:0007669"/>
    <property type="project" value="TreeGrafter"/>
</dbReference>
<dbReference type="Gene3D" id="3.40.50.10810">
    <property type="entry name" value="Tandem AAA-ATPase domain"/>
    <property type="match status" value="2"/>
</dbReference>
<organism evidence="6 7">
    <name type="scientific">Asterophora parasitica</name>
    <dbReference type="NCBI Taxonomy" id="117018"/>
    <lineage>
        <taxon>Eukaryota</taxon>
        <taxon>Fungi</taxon>
        <taxon>Dikarya</taxon>
        <taxon>Basidiomycota</taxon>
        <taxon>Agaricomycotina</taxon>
        <taxon>Agaricomycetes</taxon>
        <taxon>Agaricomycetidae</taxon>
        <taxon>Agaricales</taxon>
        <taxon>Tricholomatineae</taxon>
        <taxon>Lyophyllaceae</taxon>
        <taxon>Asterophora</taxon>
    </lineage>
</organism>
<evidence type="ECO:0000256" key="2">
    <source>
        <dbReference type="ARBA" id="ARBA00022801"/>
    </source>
</evidence>
<dbReference type="SMART" id="SM00487">
    <property type="entry name" value="DEXDc"/>
    <property type="match status" value="1"/>
</dbReference>
<dbReference type="GO" id="GO:0016787">
    <property type="term" value="F:hydrolase activity"/>
    <property type="evidence" value="ECO:0007669"/>
    <property type="project" value="UniProtKB-KW"/>
</dbReference>
<sequence length="1650" mass="185153">MRNCFSHHSESLQAKVSDIWPYNRQETFRPWLNIQALHELLQITSSNDTPDIETSTGKGKKRAAKPPSRASKRVRTDAGAVTPRTASGSTTLSSIESRDFDWPRMNYPKLPYLSSTSQTPGGQLVPAIQHIYEIQYSTSPEADRSADWKVEEDYLVDMIKDLQGTETRTIDLGDVDFVKYRDRLVLVSPMLKNREPWCLLLPLINDDIDLVWYDLSSELVRDPMRAAYILKFAGRAAIQARLKIVVLPQKDTPLPFQLHVETSVSLCVPQIHAPFPRPDPKMKSSEVEDAQRRLLEHLYPSEAVTPASFDGSTNIPFFYSVLQPAPPLPSVHIQEALQPIDLVPTLLPFQRRSVSWLLAREGKTVTPAGDVVPINTAEEFSFWDRIEEGNMTWYLNRLSGMLADSPPEYEVPTLGGILAEEPGLGKTLESIALIFMNPSPPERNPSVTRWDPAAKLDVKAIKDLSQYHEQSTLIVTPPALASQWVDELAAHAPSLKVMTYDGWSKVPVPITSTQVEAAKLEHLKKKKKTAHNGSKKPVSNTKRRVTKQSLVDDFDMDIDDDGASKPGSGSDSASSETETEEIQDWFAYVNSFDVVITTYTVLRSDFNVALAAPIRPRREDVVYSTVERTRSPLVMVEWNRVIMDEVQMVGGGKVEDMVSLIPRLSSFAVSGTPARQQVPDLIHVLKFLRVDNIVGSTKLWNRLVSTGFGAAHFAAMFQAYGIRTLKANVKEELTIPQQTRYLVNITLGPVEKHVYDQALEAALQGLGLDARGVAASEGWQIDGTVLRSALRRLRGICTHPQVGQLQRPGDRLFKPGAVKTIDDVLQNMQETNWRTMMDDHKSKVQALIRIAQLQTQDENDRDRFRHALDTLIDAEREASALLDESQAALDKYNAKKRQLKNDPSTGDISDKGRGRQRDVSEEPEDLSDEDDDEDSEDEDIDSPQGAEGKKRGALQNRLRECRIALHRAKFLQGDMYHALGPDHSAAEDAAYGAAEKIRRELLKGTEDDATRAMALLTTDASRKNLSKDTLMIQESLLDDSRLIPLLNAYTPTKTEMKTKPKPYKVTMFERISASADLIDEANSIIDTVLNEQSDLLWEWRSHMTSLLTEKLASSEDQPDGDEYQRTLDNQGEAETYLQSYTALLADRRQALLNERTLLAAHDVREKKLRHTKAAIRAANVLKEVLYISEEIEVQPEHEVLHLQLSRKRKDLLDLLNGRAIKSVLVALNNAATRITKDTDPEKITLKEAVAVLRGLIAEQGPLMDKLEADLVLIRKAFNHRILYFRQLQEISDTVAEVVWDGTVIEALLQTTLEKNELDAEINKSRARQRYLGNLTKNKQDGIKDEDDEIAIDPDTIERFTNAPDKSEEGKNAQRNPNGEQAPKSRRQITYNMIDPNLFNEIKSMESFGDFGSKIQTLICHLTYLENTDPGAKSIVFSAWADSLLIMERALKANGIRCLRIDQKSKGESAAKRFKSDPEILVLLLHGERENAGLNVTCASRVFLLESVVHHGFEIQAIARIDRMGQTRPTEVYCYYAEDTVERNILDLAARQGLSLYTKENSAGTLNVSSFSSDAETKLVDSPKKKKVQKGDFIFKMDDMLAILFPHMYEELEYLIPEDAEMESPAASQSSPLMTARGQPANAVAGPSRFM</sequence>
<dbReference type="InterPro" id="IPR038718">
    <property type="entry name" value="SNF2-like_sf"/>
</dbReference>
<dbReference type="Pfam" id="PF00176">
    <property type="entry name" value="SNF2-rel_dom"/>
    <property type="match status" value="1"/>
</dbReference>
<feature type="region of interest" description="Disordered" evidence="4">
    <location>
        <begin position="47"/>
        <end position="93"/>
    </location>
</feature>
<dbReference type="InterPro" id="IPR000330">
    <property type="entry name" value="SNF2_N"/>
</dbReference>
<feature type="region of interest" description="Disordered" evidence="4">
    <location>
        <begin position="522"/>
        <end position="576"/>
    </location>
</feature>
<evidence type="ECO:0000256" key="1">
    <source>
        <dbReference type="ARBA" id="ARBA00022741"/>
    </source>
</evidence>
<keyword evidence="7" id="KW-1185">Reference proteome</keyword>
<dbReference type="Pfam" id="PF26021">
    <property type="entry name" value="Ferritin_C144_05"/>
    <property type="match status" value="1"/>
</dbReference>
<dbReference type="InterPro" id="IPR052583">
    <property type="entry name" value="ATP-helicase/E3_Ub-Ligase"/>
</dbReference>
<dbReference type="GO" id="GO:0000209">
    <property type="term" value="P:protein polyubiquitination"/>
    <property type="evidence" value="ECO:0007669"/>
    <property type="project" value="TreeGrafter"/>
</dbReference>
<evidence type="ECO:0000313" key="6">
    <source>
        <dbReference type="EMBL" id="KAG5643859.1"/>
    </source>
</evidence>
<dbReference type="CDD" id="cd18793">
    <property type="entry name" value="SF2_C_SNF"/>
    <property type="match status" value="1"/>
</dbReference>
<evidence type="ECO:0000256" key="3">
    <source>
        <dbReference type="ARBA" id="ARBA00022840"/>
    </source>
</evidence>
<feature type="region of interest" description="Disordered" evidence="4">
    <location>
        <begin position="893"/>
        <end position="953"/>
    </location>
</feature>
<feature type="compositionally biased region" description="Polar residues" evidence="4">
    <location>
        <begin position="47"/>
        <end position="57"/>
    </location>
</feature>
<dbReference type="GO" id="GO:0006974">
    <property type="term" value="P:DNA damage response"/>
    <property type="evidence" value="ECO:0007669"/>
    <property type="project" value="TreeGrafter"/>
</dbReference>
<dbReference type="InterPro" id="IPR027417">
    <property type="entry name" value="P-loop_NTPase"/>
</dbReference>
<reference evidence="6" key="1">
    <citation type="submission" date="2020-07" db="EMBL/GenBank/DDBJ databases">
        <authorList>
            <person name="Nieuwenhuis M."/>
            <person name="Van De Peppel L.J.J."/>
        </authorList>
    </citation>
    <scope>NUCLEOTIDE SEQUENCE</scope>
    <source>
        <strain evidence="6">AP01</strain>
        <tissue evidence="6">Mycelium</tissue>
    </source>
</reference>